<reference evidence="4 5" key="1">
    <citation type="submission" date="2021-04" db="EMBL/GenBank/DDBJ databases">
        <title>Nocardia tengchongensis.</title>
        <authorList>
            <person name="Zhuang k."/>
            <person name="Ran Y."/>
            <person name="Li W."/>
        </authorList>
    </citation>
    <scope>NUCLEOTIDE SEQUENCE [LARGE SCALE GENOMIC DNA]</scope>
    <source>
        <strain evidence="4 5">CFH S0057</strain>
    </source>
</reference>
<dbReference type="PROSITE" id="PS51257">
    <property type="entry name" value="PROKAR_LIPOPROTEIN"/>
    <property type="match status" value="1"/>
</dbReference>
<feature type="region of interest" description="Disordered" evidence="1">
    <location>
        <begin position="285"/>
        <end position="307"/>
    </location>
</feature>
<dbReference type="InterPro" id="IPR002937">
    <property type="entry name" value="Amino_oxidase"/>
</dbReference>
<evidence type="ECO:0000259" key="3">
    <source>
        <dbReference type="Pfam" id="PF01593"/>
    </source>
</evidence>
<evidence type="ECO:0000313" key="5">
    <source>
        <dbReference type="Proteomes" id="UP000683310"/>
    </source>
</evidence>
<keyword evidence="2" id="KW-0732">Signal</keyword>
<feature type="chain" id="PRO_5046641365" evidence="2">
    <location>
        <begin position="25"/>
        <end position="435"/>
    </location>
</feature>
<keyword evidence="5" id="KW-1185">Reference proteome</keyword>
<protein>
    <submittedName>
        <fullName evidence="4">FAD-dependent oxidoreductase</fullName>
    </submittedName>
</protein>
<dbReference type="PANTHER" id="PTHR10742">
    <property type="entry name" value="FLAVIN MONOAMINE OXIDASE"/>
    <property type="match status" value="1"/>
</dbReference>
<dbReference type="InterPro" id="IPR036188">
    <property type="entry name" value="FAD/NAD-bd_sf"/>
</dbReference>
<evidence type="ECO:0000256" key="1">
    <source>
        <dbReference type="SAM" id="MobiDB-lite"/>
    </source>
</evidence>
<organism evidence="4 5">
    <name type="scientific">Nocardia tengchongensis</name>
    <dbReference type="NCBI Taxonomy" id="2055889"/>
    <lineage>
        <taxon>Bacteria</taxon>
        <taxon>Bacillati</taxon>
        <taxon>Actinomycetota</taxon>
        <taxon>Actinomycetes</taxon>
        <taxon>Mycobacteriales</taxon>
        <taxon>Nocardiaceae</taxon>
        <taxon>Nocardia</taxon>
    </lineage>
</organism>
<dbReference type="InterPro" id="IPR050281">
    <property type="entry name" value="Flavin_monoamine_oxidase"/>
</dbReference>
<dbReference type="SUPFAM" id="SSF51905">
    <property type="entry name" value="FAD/NAD(P)-binding domain"/>
    <property type="match status" value="1"/>
</dbReference>
<evidence type="ECO:0000313" key="4">
    <source>
        <dbReference type="EMBL" id="QVI19243.1"/>
    </source>
</evidence>
<dbReference type="InterPro" id="IPR006311">
    <property type="entry name" value="TAT_signal"/>
</dbReference>
<sequence length="435" mass="47289">MTMHRRGFLRVTALSALAFAAATACDGSGTAPPPGARQRVIVVGAGIAGLAAARSLADRGHDVVVVEARDRIGGRIRTSGHWADAPADLGATWIHGVDGNPITDLARKAGAATVPTSYENGTDYGTDGHPVDDATAAAIGHWRDRIAKALRDVQDQDDDETHDTSVRTVAQQAVNWPALGDPDKALVSSVLNDYEHEYAGSVDELSSLYFDSDARIKGKDVLFPGGFTAITEFLAAGVTVRTGQVVERIEWSDAGVGVTTRSDTFRGDHVVVTLPLGVLQSGAGRIHPRTADRQGRRRRTPRHGRPRQVLSALSHQVLAGHRLADVCAPPRQRRAVGTMGQLLPRLRTADPARIQRRRFRPVERELVRRRPGRQCDEHAANHVRARHSRAPGLPAHALVAGPVRAWFVLVQQDRIDSGYARPPRGEYRRPRPLRR</sequence>
<proteinExistence type="predicted"/>
<dbReference type="Gene3D" id="3.50.50.60">
    <property type="entry name" value="FAD/NAD(P)-binding domain"/>
    <property type="match status" value="1"/>
</dbReference>
<feature type="domain" description="Amine oxidase" evidence="3">
    <location>
        <begin position="47"/>
        <end position="287"/>
    </location>
</feature>
<accession>A0ABX8CH18</accession>
<dbReference type="PROSITE" id="PS51318">
    <property type="entry name" value="TAT"/>
    <property type="match status" value="1"/>
</dbReference>
<gene>
    <name evidence="4" type="ORF">KHQ06_22725</name>
</gene>
<dbReference type="Proteomes" id="UP000683310">
    <property type="component" value="Chromosome"/>
</dbReference>
<name>A0ABX8CH18_9NOCA</name>
<feature type="compositionally biased region" description="Basic residues" evidence="1">
    <location>
        <begin position="295"/>
        <end position="306"/>
    </location>
</feature>
<feature type="signal peptide" evidence="2">
    <location>
        <begin position="1"/>
        <end position="24"/>
    </location>
</feature>
<dbReference type="Gene3D" id="3.90.660.10">
    <property type="match status" value="1"/>
</dbReference>
<evidence type="ECO:0000256" key="2">
    <source>
        <dbReference type="SAM" id="SignalP"/>
    </source>
</evidence>
<dbReference type="EMBL" id="CP074371">
    <property type="protein sequence ID" value="QVI19243.1"/>
    <property type="molecule type" value="Genomic_DNA"/>
</dbReference>
<dbReference type="PANTHER" id="PTHR10742:SF410">
    <property type="entry name" value="LYSINE-SPECIFIC HISTONE DEMETHYLASE 2"/>
    <property type="match status" value="1"/>
</dbReference>
<dbReference type="Pfam" id="PF01593">
    <property type="entry name" value="Amino_oxidase"/>
    <property type="match status" value="1"/>
</dbReference>